<reference evidence="1" key="1">
    <citation type="submission" date="2023-07" db="EMBL/GenBank/DDBJ databases">
        <title>Genomic Encyclopedia of Type Strains, Phase IV (KMG-IV): sequencing the most valuable type-strain genomes for metagenomic binning, comparative biology and taxonomic classification.</title>
        <authorList>
            <person name="Goeker M."/>
        </authorList>
    </citation>
    <scope>NUCLEOTIDE SEQUENCE</scope>
    <source>
        <strain evidence="1">DSM 23947</strain>
    </source>
</reference>
<dbReference type="EMBL" id="JAUSUC010000007">
    <property type="protein sequence ID" value="MDQ0214528.1"/>
    <property type="molecule type" value="Genomic_DNA"/>
</dbReference>
<accession>A0AAJ1WIN7</accession>
<dbReference type="Proteomes" id="UP001237207">
    <property type="component" value="Unassembled WGS sequence"/>
</dbReference>
<dbReference type="AlphaFoldDB" id="A0AAJ1WIN7"/>
<proteinExistence type="predicted"/>
<evidence type="ECO:0000313" key="2">
    <source>
        <dbReference type="Proteomes" id="UP001237207"/>
    </source>
</evidence>
<dbReference type="RefSeq" id="WP_307256510.1">
    <property type="nucleotide sequence ID" value="NZ_JAUSUC010000007.1"/>
</dbReference>
<comment type="caution">
    <text evidence="1">The sequence shown here is derived from an EMBL/GenBank/DDBJ whole genome shotgun (WGS) entry which is preliminary data.</text>
</comment>
<keyword evidence="2" id="KW-1185">Reference proteome</keyword>
<organism evidence="1 2">
    <name type="scientific">Oikeobacillus pervagus</name>
    <dbReference type="NCBI Taxonomy" id="1325931"/>
    <lineage>
        <taxon>Bacteria</taxon>
        <taxon>Bacillati</taxon>
        <taxon>Bacillota</taxon>
        <taxon>Bacilli</taxon>
        <taxon>Bacillales</taxon>
        <taxon>Bacillaceae</taxon>
        <taxon>Oikeobacillus</taxon>
    </lineage>
</organism>
<evidence type="ECO:0000313" key="1">
    <source>
        <dbReference type="EMBL" id="MDQ0214528.1"/>
    </source>
</evidence>
<name>A0AAJ1WIN7_9BACI</name>
<protein>
    <submittedName>
        <fullName evidence="1">Uncharacterized protein</fullName>
    </submittedName>
</protein>
<gene>
    <name evidence="1" type="ORF">J2S13_000924</name>
</gene>
<sequence length="49" mass="5554">MFGGELVTYEGVGGTKKWERIESRGPKFVEKNIVQAISRDILCHTMQTL</sequence>